<dbReference type="Gene3D" id="1.20.5.4130">
    <property type="match status" value="1"/>
</dbReference>
<dbReference type="Pfam" id="PF23559">
    <property type="entry name" value="WHD_DRP"/>
    <property type="match status" value="1"/>
</dbReference>
<dbReference type="PANTHER" id="PTHR23155">
    <property type="entry name" value="DISEASE RESISTANCE PROTEIN RP"/>
    <property type="match status" value="1"/>
</dbReference>
<evidence type="ECO:0000256" key="1">
    <source>
        <dbReference type="ARBA" id="ARBA00008894"/>
    </source>
</evidence>
<evidence type="ECO:0000256" key="4">
    <source>
        <dbReference type="ARBA" id="ARBA00022741"/>
    </source>
</evidence>
<protein>
    <submittedName>
        <fullName evidence="10">Uncharacterized protein</fullName>
    </submittedName>
</protein>
<sequence length="749" mass="85978">MDLVAGAMGNLAPKLLQLLQDEYKLQKGLRDEVKSLAQELESTHVALCKVAQVPPDQLDPQVKLWARDVREASYDMEDVLDTFLVRVDGGGDDHTDKGKFERLREKMGMLFSLSKLKARHDIARAIKDIKKQIQEKCGGIPLAIITMASLLVGKSRGEWFEVCNSIGFRDKDIEQVDITMRILSLSYYDLPSHLRTCLLYLSAFPEDYIIDKNSLIWRWIAEDFVHKKPNIGLFGVGEGYFNDLVNRSMIQAVESQCKGIIDGCRVHDMVFDLLRSLSREENFFTVLLDNDEGTSSVNTARRFSHRKNTLDPHLDNHNNKGMQKMRSFVAYSCHDDKELSFQSFKLLRVLDLEDVYMKSWHNAKHLGNLLHLRYLGLKRTSMLELPKEIGTLKFLQTLDLVKNYGIVELPSSLGQLSQLVCLRVWGKYHWKMSIPGGMIKKLTSLEELVVQCNEDRDKDYEGQFKELGSLSELRVLTIKVIEMTQRMFSDLLQSIGNLHKMQSLKIERHDYSYGLQNATFDAVALPQHLRHLLVGVHCFSRFPSCINPSSLINLSHLEIKVNDMDEQSMQLLARLPELRHLELSTKSKSKVTVSNKATDSCFQKLRICRFYSSVVLFVLNEDLSVSFTLWMGMGETILFGSTKKNESRRPPSAFMPNLQELLFKIDCFSMRKCAGHYGNLGLEYLISLKEVTVFVDCYHCSSEAEVMEAEAGLRHAVGVHPNHPALSLKRHNERRWTYKMKWYASYHME</sequence>
<dbReference type="Pfam" id="PF18052">
    <property type="entry name" value="Rx_N"/>
    <property type="match status" value="1"/>
</dbReference>
<dbReference type="SUPFAM" id="SSF52540">
    <property type="entry name" value="P-loop containing nucleoside triphosphate hydrolases"/>
    <property type="match status" value="1"/>
</dbReference>
<keyword evidence="4" id="KW-0547">Nucleotide-binding</keyword>
<keyword evidence="6" id="KW-0175">Coiled coil</keyword>
<dbReference type="CDD" id="cd14798">
    <property type="entry name" value="RX-CC_like"/>
    <property type="match status" value="1"/>
</dbReference>
<evidence type="ECO:0000259" key="9">
    <source>
        <dbReference type="Pfam" id="PF23598"/>
    </source>
</evidence>
<dbReference type="SUPFAM" id="SSF52047">
    <property type="entry name" value="RNI-like"/>
    <property type="match status" value="1"/>
</dbReference>
<evidence type="ECO:0000256" key="2">
    <source>
        <dbReference type="ARBA" id="ARBA00022614"/>
    </source>
</evidence>
<dbReference type="InterPro" id="IPR032675">
    <property type="entry name" value="LRR_dom_sf"/>
</dbReference>
<dbReference type="InterPro" id="IPR041118">
    <property type="entry name" value="Rx_N"/>
</dbReference>
<keyword evidence="3" id="KW-0677">Repeat</keyword>
<gene>
    <name evidence="10" type="ORF">HU200_028050</name>
</gene>
<evidence type="ECO:0000256" key="5">
    <source>
        <dbReference type="ARBA" id="ARBA00022821"/>
    </source>
</evidence>
<keyword evidence="5" id="KW-0611">Plant defense</keyword>
<dbReference type="GO" id="GO:0002758">
    <property type="term" value="P:innate immune response-activating signaling pathway"/>
    <property type="evidence" value="ECO:0007669"/>
    <property type="project" value="UniProtKB-ARBA"/>
</dbReference>
<name>A0A835BWU8_9POAL</name>
<evidence type="ECO:0000259" key="7">
    <source>
        <dbReference type="Pfam" id="PF18052"/>
    </source>
</evidence>
<dbReference type="GO" id="GO:0043531">
    <property type="term" value="F:ADP binding"/>
    <property type="evidence" value="ECO:0007669"/>
    <property type="project" value="InterPro"/>
</dbReference>
<comment type="similarity">
    <text evidence="1">Belongs to the disease resistance NB-LRR family.</text>
</comment>
<dbReference type="GO" id="GO:0009626">
    <property type="term" value="P:plant-type hypersensitive response"/>
    <property type="evidence" value="ECO:0007669"/>
    <property type="project" value="UniProtKB-ARBA"/>
</dbReference>
<dbReference type="AlphaFoldDB" id="A0A835BWU8"/>
<dbReference type="InterPro" id="IPR027417">
    <property type="entry name" value="P-loop_NTPase"/>
</dbReference>
<evidence type="ECO:0000256" key="3">
    <source>
        <dbReference type="ARBA" id="ARBA00022737"/>
    </source>
</evidence>
<dbReference type="InterPro" id="IPR055414">
    <property type="entry name" value="LRR_R13L4/SHOC2-like"/>
</dbReference>
<keyword evidence="2" id="KW-0433">Leucine-rich repeat</keyword>
<evidence type="ECO:0000313" key="11">
    <source>
        <dbReference type="Proteomes" id="UP000636709"/>
    </source>
</evidence>
<feature type="domain" description="Disease resistance protein winged helix" evidence="8">
    <location>
        <begin position="204"/>
        <end position="273"/>
    </location>
</feature>
<dbReference type="Pfam" id="PF23598">
    <property type="entry name" value="LRR_14"/>
    <property type="match status" value="1"/>
</dbReference>
<organism evidence="10 11">
    <name type="scientific">Digitaria exilis</name>
    <dbReference type="NCBI Taxonomy" id="1010633"/>
    <lineage>
        <taxon>Eukaryota</taxon>
        <taxon>Viridiplantae</taxon>
        <taxon>Streptophyta</taxon>
        <taxon>Embryophyta</taxon>
        <taxon>Tracheophyta</taxon>
        <taxon>Spermatophyta</taxon>
        <taxon>Magnoliopsida</taxon>
        <taxon>Liliopsida</taxon>
        <taxon>Poales</taxon>
        <taxon>Poaceae</taxon>
        <taxon>PACMAD clade</taxon>
        <taxon>Panicoideae</taxon>
        <taxon>Panicodae</taxon>
        <taxon>Paniceae</taxon>
        <taxon>Anthephorinae</taxon>
        <taxon>Digitaria</taxon>
    </lineage>
</organism>
<comment type="caution">
    <text evidence="10">The sequence shown here is derived from an EMBL/GenBank/DDBJ whole genome shotgun (WGS) entry which is preliminary data.</text>
</comment>
<dbReference type="InterPro" id="IPR058922">
    <property type="entry name" value="WHD_DRP"/>
</dbReference>
<dbReference type="FunFam" id="1.10.10.10:FF:000322">
    <property type="entry name" value="Probable disease resistance protein At1g63360"/>
    <property type="match status" value="1"/>
</dbReference>
<dbReference type="Gene3D" id="3.80.10.10">
    <property type="entry name" value="Ribonuclease Inhibitor"/>
    <property type="match status" value="1"/>
</dbReference>
<accession>A0A835BWU8</accession>
<dbReference type="Gene3D" id="1.10.10.10">
    <property type="entry name" value="Winged helix-like DNA-binding domain superfamily/Winged helix DNA-binding domain"/>
    <property type="match status" value="1"/>
</dbReference>
<evidence type="ECO:0000256" key="6">
    <source>
        <dbReference type="ARBA" id="ARBA00023054"/>
    </source>
</evidence>
<dbReference type="GO" id="GO:0042742">
    <property type="term" value="P:defense response to bacterium"/>
    <property type="evidence" value="ECO:0007669"/>
    <property type="project" value="UniProtKB-ARBA"/>
</dbReference>
<keyword evidence="11" id="KW-1185">Reference proteome</keyword>
<proteinExistence type="inferred from homology"/>
<dbReference type="InterPro" id="IPR044974">
    <property type="entry name" value="Disease_R_plants"/>
</dbReference>
<dbReference type="EMBL" id="JACEFO010001739">
    <property type="protein sequence ID" value="KAF8714055.1"/>
    <property type="molecule type" value="Genomic_DNA"/>
</dbReference>
<dbReference type="Proteomes" id="UP000636709">
    <property type="component" value="Unassembled WGS sequence"/>
</dbReference>
<dbReference type="PANTHER" id="PTHR23155:SF1116">
    <property type="entry name" value="OS12G0273300 PROTEIN"/>
    <property type="match status" value="1"/>
</dbReference>
<feature type="domain" description="Disease resistance R13L4/SHOC-2-like LRR" evidence="9">
    <location>
        <begin position="324"/>
        <end position="726"/>
    </location>
</feature>
<dbReference type="OrthoDB" id="693948at2759"/>
<evidence type="ECO:0000313" key="10">
    <source>
        <dbReference type="EMBL" id="KAF8714055.1"/>
    </source>
</evidence>
<reference evidence="10" key="1">
    <citation type="submission" date="2020-07" db="EMBL/GenBank/DDBJ databases">
        <title>Genome sequence and genetic diversity analysis of an under-domesticated orphan crop, white fonio (Digitaria exilis).</title>
        <authorList>
            <person name="Bennetzen J.L."/>
            <person name="Chen S."/>
            <person name="Ma X."/>
            <person name="Wang X."/>
            <person name="Yssel A.E.J."/>
            <person name="Chaluvadi S.R."/>
            <person name="Johnson M."/>
            <person name="Gangashetty P."/>
            <person name="Hamidou F."/>
            <person name="Sanogo M.D."/>
            <person name="Zwaenepoel A."/>
            <person name="Wallace J."/>
            <person name="Van De Peer Y."/>
            <person name="Van Deynze A."/>
        </authorList>
    </citation>
    <scope>NUCLEOTIDE SEQUENCE</scope>
    <source>
        <tissue evidence="10">Leaves</tissue>
    </source>
</reference>
<dbReference type="InterPro" id="IPR036388">
    <property type="entry name" value="WH-like_DNA-bd_sf"/>
</dbReference>
<feature type="domain" description="Disease resistance N-terminal" evidence="7">
    <location>
        <begin position="7"/>
        <end position="91"/>
    </location>
</feature>
<dbReference type="InterPro" id="IPR038005">
    <property type="entry name" value="RX-like_CC"/>
</dbReference>
<evidence type="ECO:0000259" key="8">
    <source>
        <dbReference type="Pfam" id="PF23559"/>
    </source>
</evidence>